<dbReference type="OrthoDB" id="1683373at2759"/>
<comment type="function">
    <text evidence="4">Inhibits GDP/GTP exchange reaction of RhoB. Interacts specifically with the GDP- and GTP-bound forms of post-translationally processed Rhob and Rhog proteins, both of which show a growth-regulated expression in mammalian cells. Stimulates the release of the GDP-bound but not the GTP-bound RhoB protein. Also inhibits the GDP/GTP exchange of RhoB but shows less ability to inhibit the dissociation of prebound GTP.</text>
</comment>
<evidence type="ECO:0000256" key="2">
    <source>
        <dbReference type="ARBA" id="ARBA00009758"/>
    </source>
</evidence>
<dbReference type="FunFam" id="2.70.50.30:FF:000001">
    <property type="entry name" value="Rho GDP-dissociation inhibitor 1"/>
    <property type="match status" value="1"/>
</dbReference>
<name>A0A812D6L7_ACAPH</name>
<dbReference type="EMBL" id="CAHIKZ030002962">
    <property type="protein sequence ID" value="CAE1294444.1"/>
    <property type="molecule type" value="Genomic_DNA"/>
</dbReference>
<dbReference type="PANTHER" id="PTHR10980:SF3">
    <property type="entry name" value="LD16419P"/>
    <property type="match status" value="1"/>
</dbReference>
<reference evidence="7" key="1">
    <citation type="submission" date="2021-01" db="EMBL/GenBank/DDBJ databases">
        <authorList>
            <person name="Li R."/>
            <person name="Bekaert M."/>
        </authorList>
    </citation>
    <scope>NUCLEOTIDE SEQUENCE</scope>
    <source>
        <strain evidence="7">Farmed</strain>
    </source>
</reference>
<comment type="caution">
    <text evidence="7">The sequence shown here is derived from an EMBL/GenBank/DDBJ whole genome shotgun (WGS) entry which is preliminary data.</text>
</comment>
<dbReference type="PANTHER" id="PTHR10980">
    <property type="entry name" value="RHO GDP-DISSOCIATION INHIBITOR"/>
    <property type="match status" value="1"/>
</dbReference>
<dbReference type="InterPro" id="IPR014756">
    <property type="entry name" value="Ig_E-set"/>
</dbReference>
<sequence length="248" mass="28536">MLTFIRNKKHMERSLTSNSRQADRCCASPEVWILCNPGSYFVKKMAETEEENQPVLEVEEEEEPALNYKPPAEKSINEILKTDQDDASLANYKKKLLGDAADATNVIVFPDNNSRVVLESLKLKIDSRPDVVVSLRGDLSDLVNSPFIIKEGCKYRMQIDFYVQREIVSGLKYQQSVFRRLVKVDKTSYMVGSYAPSKELKSYETPAEDAPHGMIARGKYNVTSKFVDDDNHEYLKWDWSFEIKKSWD</sequence>
<evidence type="ECO:0000313" key="8">
    <source>
        <dbReference type="Proteomes" id="UP000597762"/>
    </source>
</evidence>
<dbReference type="GO" id="GO:0005829">
    <property type="term" value="C:cytosol"/>
    <property type="evidence" value="ECO:0007669"/>
    <property type="project" value="TreeGrafter"/>
</dbReference>
<dbReference type="SUPFAM" id="SSF81296">
    <property type="entry name" value="E set domains"/>
    <property type="match status" value="1"/>
</dbReference>
<keyword evidence="3" id="KW-0963">Cytoplasm</keyword>
<dbReference type="GO" id="GO:0007266">
    <property type="term" value="P:Rho protein signal transduction"/>
    <property type="evidence" value="ECO:0007669"/>
    <property type="project" value="InterPro"/>
</dbReference>
<dbReference type="InterPro" id="IPR000406">
    <property type="entry name" value="Rho_GDI"/>
</dbReference>
<dbReference type="GO" id="GO:0005094">
    <property type="term" value="F:Rho GDP-dissociation inhibitor activity"/>
    <property type="evidence" value="ECO:0007669"/>
    <property type="project" value="InterPro"/>
</dbReference>
<dbReference type="Proteomes" id="UP000597762">
    <property type="component" value="Unassembled WGS sequence"/>
</dbReference>
<dbReference type="Pfam" id="PF02115">
    <property type="entry name" value="Rho_GDI"/>
    <property type="match status" value="1"/>
</dbReference>
<evidence type="ECO:0000256" key="1">
    <source>
        <dbReference type="ARBA" id="ARBA00004496"/>
    </source>
</evidence>
<comment type="similarity">
    <text evidence="2">Belongs to the Rho GDI family.</text>
</comment>
<organism evidence="7 8">
    <name type="scientific">Acanthosepion pharaonis</name>
    <name type="common">Pharaoh cuttlefish</name>
    <name type="synonym">Sepia pharaonis</name>
    <dbReference type="NCBI Taxonomy" id="158019"/>
    <lineage>
        <taxon>Eukaryota</taxon>
        <taxon>Metazoa</taxon>
        <taxon>Spiralia</taxon>
        <taxon>Lophotrochozoa</taxon>
        <taxon>Mollusca</taxon>
        <taxon>Cephalopoda</taxon>
        <taxon>Coleoidea</taxon>
        <taxon>Decapodiformes</taxon>
        <taxon>Sepiida</taxon>
        <taxon>Sepiina</taxon>
        <taxon>Sepiidae</taxon>
        <taxon>Acanthosepion</taxon>
    </lineage>
</organism>
<evidence type="ECO:0000256" key="6">
    <source>
        <dbReference type="ARBA" id="ARBA00080671"/>
    </source>
</evidence>
<comment type="subcellular location">
    <subcellularLocation>
        <location evidence="1">Cytoplasm</location>
    </subcellularLocation>
</comment>
<dbReference type="GO" id="GO:0016020">
    <property type="term" value="C:membrane"/>
    <property type="evidence" value="ECO:0007669"/>
    <property type="project" value="TreeGrafter"/>
</dbReference>
<dbReference type="Gene3D" id="2.70.50.30">
    <property type="entry name" value="Coagulation Factor XIII, subunit A, domain 1"/>
    <property type="match status" value="1"/>
</dbReference>
<dbReference type="AlphaFoldDB" id="A0A812D6L7"/>
<proteinExistence type="inferred from homology"/>
<evidence type="ECO:0000256" key="5">
    <source>
        <dbReference type="ARBA" id="ARBA00073845"/>
    </source>
</evidence>
<evidence type="ECO:0000256" key="4">
    <source>
        <dbReference type="ARBA" id="ARBA00053735"/>
    </source>
</evidence>
<protein>
    <recommendedName>
        <fullName evidence="5">Rho GDP-dissociation inhibitor 3</fullName>
    </recommendedName>
    <alternativeName>
        <fullName evidence="6">Rho-GDI gamma</fullName>
    </alternativeName>
</protein>
<evidence type="ECO:0000313" key="7">
    <source>
        <dbReference type="EMBL" id="CAE1294444.1"/>
    </source>
</evidence>
<dbReference type="PRINTS" id="PR00492">
    <property type="entry name" value="RHOGDI"/>
</dbReference>
<keyword evidence="8" id="KW-1185">Reference proteome</keyword>
<gene>
    <name evidence="7" type="ORF">SPHA_50386</name>
</gene>
<evidence type="ECO:0000256" key="3">
    <source>
        <dbReference type="ARBA" id="ARBA00022490"/>
    </source>
</evidence>
<accession>A0A812D6L7</accession>
<dbReference type="InterPro" id="IPR024792">
    <property type="entry name" value="RhoGDI_dom_sf"/>
</dbReference>